<dbReference type="PANTHER" id="PTHR33877:SF2">
    <property type="entry name" value="OS07G0170200 PROTEIN"/>
    <property type="match status" value="1"/>
</dbReference>
<dbReference type="InterPro" id="IPR003615">
    <property type="entry name" value="HNH_nuc"/>
</dbReference>
<feature type="domain" description="HNH nuclease" evidence="1">
    <location>
        <begin position="71"/>
        <end position="120"/>
    </location>
</feature>
<sequence>MTNVIVYNAGTKEVLHEVPLKHAIRMLDRKVAFIVDAHEDTFGPHPRPKALELVKYVFTKWLYDTTGRVPYSRSGVLRRDKHSCAYCGRAAVTIDHVTPRCQGGQSTWLNVVAACSKCNGAKKGRTPRQAGMKLQWHPFEPTPADLFPRQASRRR</sequence>
<evidence type="ECO:0000313" key="3">
    <source>
        <dbReference type="Proteomes" id="UP000320806"/>
    </source>
</evidence>
<dbReference type="AlphaFoldDB" id="A0A542EGZ3"/>
<keyword evidence="2" id="KW-0378">Hydrolase</keyword>
<dbReference type="InterPro" id="IPR052892">
    <property type="entry name" value="NA-targeting_endonuclease"/>
</dbReference>
<dbReference type="Proteomes" id="UP000320806">
    <property type="component" value="Unassembled WGS sequence"/>
</dbReference>
<dbReference type="RefSeq" id="WP_141928397.1">
    <property type="nucleotide sequence ID" value="NZ_BAABCI010000003.1"/>
</dbReference>
<dbReference type="OrthoDB" id="9802901at2"/>
<keyword evidence="2" id="KW-0255">Endonuclease</keyword>
<dbReference type="InterPro" id="IPR029471">
    <property type="entry name" value="HNH_5"/>
</dbReference>
<dbReference type="CDD" id="cd00085">
    <property type="entry name" value="HNHc"/>
    <property type="match status" value="1"/>
</dbReference>
<dbReference type="Gene3D" id="1.10.30.50">
    <property type="match status" value="1"/>
</dbReference>
<dbReference type="SMART" id="SM00507">
    <property type="entry name" value="HNHc"/>
    <property type="match status" value="1"/>
</dbReference>
<gene>
    <name evidence="2" type="ORF">FB459_2075</name>
</gene>
<organism evidence="2 3">
    <name type="scientific">Yimella lutea</name>
    <dbReference type="NCBI Taxonomy" id="587872"/>
    <lineage>
        <taxon>Bacteria</taxon>
        <taxon>Bacillati</taxon>
        <taxon>Actinomycetota</taxon>
        <taxon>Actinomycetes</taxon>
        <taxon>Micrococcales</taxon>
        <taxon>Dermacoccaceae</taxon>
        <taxon>Yimella</taxon>
    </lineage>
</organism>
<keyword evidence="2" id="KW-0540">Nuclease</keyword>
<comment type="caution">
    <text evidence="2">The sequence shown here is derived from an EMBL/GenBank/DDBJ whole genome shotgun (WGS) entry which is preliminary data.</text>
</comment>
<dbReference type="PANTHER" id="PTHR33877">
    <property type="entry name" value="SLL1193 PROTEIN"/>
    <property type="match status" value="1"/>
</dbReference>
<keyword evidence="3" id="KW-1185">Reference proteome</keyword>
<evidence type="ECO:0000259" key="1">
    <source>
        <dbReference type="SMART" id="SM00507"/>
    </source>
</evidence>
<dbReference type="Pfam" id="PF14279">
    <property type="entry name" value="HNH_5"/>
    <property type="match status" value="1"/>
</dbReference>
<proteinExistence type="predicted"/>
<dbReference type="GO" id="GO:0004519">
    <property type="term" value="F:endonuclease activity"/>
    <property type="evidence" value="ECO:0007669"/>
    <property type="project" value="UniProtKB-KW"/>
</dbReference>
<accession>A0A542EGZ3</accession>
<dbReference type="EMBL" id="VFMO01000001">
    <property type="protein sequence ID" value="TQJ14607.1"/>
    <property type="molecule type" value="Genomic_DNA"/>
</dbReference>
<evidence type="ECO:0000313" key="2">
    <source>
        <dbReference type="EMBL" id="TQJ14607.1"/>
    </source>
</evidence>
<reference evidence="2 3" key="1">
    <citation type="submission" date="2019-06" db="EMBL/GenBank/DDBJ databases">
        <title>Sequencing the genomes of 1000 actinobacteria strains.</title>
        <authorList>
            <person name="Klenk H.-P."/>
        </authorList>
    </citation>
    <scope>NUCLEOTIDE SEQUENCE [LARGE SCALE GENOMIC DNA]</scope>
    <source>
        <strain evidence="2 3">DSM 19828</strain>
    </source>
</reference>
<name>A0A542EGZ3_9MICO</name>
<protein>
    <submittedName>
        <fullName evidence="2">HNH endonuclease</fullName>
    </submittedName>
</protein>